<dbReference type="Proteomes" id="UP001519460">
    <property type="component" value="Unassembled WGS sequence"/>
</dbReference>
<dbReference type="PANTHER" id="PTHR24035">
    <property type="entry name" value="MULTIPLE EPIDERMAL GROWTH FACTOR-LIKE DOMAINS PROTEIN"/>
    <property type="match status" value="1"/>
</dbReference>
<sequence>NYPQLMVNIAVYVGQTLVFTFPSNKSDIQNTTVITDNLPLRGSSIKLNETGYVVLCELQADGCVSGRYGAQCQQTCSAGCQSTSCDSITGNCPCNTGWLGAQCRDCVSGSYGAQCQQTCSAGCQSTSCDSITGNCTCNAGWSGAQCR</sequence>
<dbReference type="InterPro" id="IPR052108">
    <property type="entry name" value="MEGF/SIB"/>
</dbReference>
<protein>
    <recommendedName>
        <fullName evidence="1">Laminin EGF-like domain-containing protein</fullName>
    </recommendedName>
</protein>
<dbReference type="Gene3D" id="2.170.300.10">
    <property type="entry name" value="Tie2 ligand-binding domain superfamily"/>
    <property type="match status" value="1"/>
</dbReference>
<accession>A0ABD0J251</accession>
<keyword evidence="3" id="KW-1185">Reference proteome</keyword>
<proteinExistence type="predicted"/>
<feature type="domain" description="Laminin EGF-like" evidence="1">
    <location>
        <begin position="92"/>
        <end position="123"/>
    </location>
</feature>
<feature type="non-terminal residue" evidence="2">
    <location>
        <position position="147"/>
    </location>
</feature>
<feature type="non-terminal residue" evidence="2">
    <location>
        <position position="1"/>
    </location>
</feature>
<reference evidence="2 3" key="1">
    <citation type="journal article" date="2023" name="Sci. Data">
        <title>Genome assembly of the Korean intertidal mud-creeper Batillaria attramentaria.</title>
        <authorList>
            <person name="Patra A.K."/>
            <person name="Ho P.T."/>
            <person name="Jun S."/>
            <person name="Lee S.J."/>
            <person name="Kim Y."/>
            <person name="Won Y.J."/>
        </authorList>
    </citation>
    <scope>NUCLEOTIDE SEQUENCE [LARGE SCALE GENOMIC DNA]</scope>
    <source>
        <strain evidence="2">Wonlab-2016</strain>
    </source>
</reference>
<dbReference type="AlphaFoldDB" id="A0ABD0J251"/>
<comment type="caution">
    <text evidence="2">The sequence shown here is derived from an EMBL/GenBank/DDBJ whole genome shotgun (WGS) entry which is preliminary data.</text>
</comment>
<name>A0ABD0J251_9CAEN</name>
<organism evidence="2 3">
    <name type="scientific">Batillaria attramentaria</name>
    <dbReference type="NCBI Taxonomy" id="370345"/>
    <lineage>
        <taxon>Eukaryota</taxon>
        <taxon>Metazoa</taxon>
        <taxon>Spiralia</taxon>
        <taxon>Lophotrochozoa</taxon>
        <taxon>Mollusca</taxon>
        <taxon>Gastropoda</taxon>
        <taxon>Caenogastropoda</taxon>
        <taxon>Sorbeoconcha</taxon>
        <taxon>Cerithioidea</taxon>
        <taxon>Batillariidae</taxon>
        <taxon>Batillaria</taxon>
    </lineage>
</organism>
<evidence type="ECO:0000313" key="2">
    <source>
        <dbReference type="EMBL" id="KAK7452246.1"/>
    </source>
</evidence>
<dbReference type="PRINTS" id="PR00011">
    <property type="entry name" value="EGFLAMININ"/>
</dbReference>
<evidence type="ECO:0000313" key="3">
    <source>
        <dbReference type="Proteomes" id="UP001519460"/>
    </source>
</evidence>
<evidence type="ECO:0000259" key="1">
    <source>
        <dbReference type="PROSITE" id="PS01248"/>
    </source>
</evidence>
<dbReference type="PROSITE" id="PS01248">
    <property type="entry name" value="EGF_LAM_1"/>
    <property type="match status" value="1"/>
</dbReference>
<dbReference type="PANTHER" id="PTHR24035:SF109">
    <property type="entry name" value="PROTEIN DRAPER"/>
    <property type="match status" value="1"/>
</dbReference>
<gene>
    <name evidence="2" type="ORF">BaRGS_00039757</name>
</gene>
<dbReference type="EMBL" id="JACVVK020000720">
    <property type="protein sequence ID" value="KAK7452246.1"/>
    <property type="molecule type" value="Genomic_DNA"/>
</dbReference>
<dbReference type="InterPro" id="IPR002049">
    <property type="entry name" value="LE_dom"/>
</dbReference>